<dbReference type="Gene3D" id="3.40.50.150">
    <property type="entry name" value="Vaccinia Virus protein VP39"/>
    <property type="match status" value="1"/>
</dbReference>
<evidence type="ECO:0000256" key="9">
    <source>
        <dbReference type="SAM" id="Phobius"/>
    </source>
</evidence>
<dbReference type="CDD" id="cd02440">
    <property type="entry name" value="AdoMet_MTases"/>
    <property type="match status" value="1"/>
</dbReference>
<comment type="catalytic activity">
    <reaction evidence="7">
        <text>arsenic triglutathione + 2 [thioredoxin]-dithiol + 2 S-adenosyl-L-methionine + H2O = dimethylarsinous acid + 2 [thioredoxin]-disulfide + 3 glutathione + 2 S-adenosyl-L-homocysteine + 2 H(+)</text>
        <dbReference type="Rhea" id="RHEA:69464"/>
        <dbReference type="Rhea" id="RHEA-COMP:10698"/>
        <dbReference type="Rhea" id="RHEA-COMP:10700"/>
        <dbReference type="ChEBI" id="CHEBI:15377"/>
        <dbReference type="ChEBI" id="CHEBI:15378"/>
        <dbReference type="ChEBI" id="CHEBI:23808"/>
        <dbReference type="ChEBI" id="CHEBI:29950"/>
        <dbReference type="ChEBI" id="CHEBI:50058"/>
        <dbReference type="ChEBI" id="CHEBI:57856"/>
        <dbReference type="ChEBI" id="CHEBI:57925"/>
        <dbReference type="ChEBI" id="CHEBI:59789"/>
        <dbReference type="ChEBI" id="CHEBI:183640"/>
        <dbReference type="EC" id="2.1.1.137"/>
    </reaction>
</comment>
<keyword evidence="9" id="KW-1133">Transmembrane helix</keyword>
<evidence type="ECO:0000256" key="4">
    <source>
        <dbReference type="ARBA" id="ARBA00034521"/>
    </source>
</evidence>
<gene>
    <name evidence="11" type="ORF">TT172_LOCUS2923</name>
</gene>
<dbReference type="PANTHER" id="PTHR43675:SF8">
    <property type="entry name" value="ARSENITE METHYLTRANSFERASE"/>
    <property type="match status" value="1"/>
</dbReference>
<reference evidence="11 12" key="1">
    <citation type="submission" date="2018-04" db="EMBL/GenBank/DDBJ databases">
        <authorList>
            <person name="Huttner S."/>
            <person name="Dainat J."/>
        </authorList>
    </citation>
    <scope>NUCLEOTIDE SEQUENCE [LARGE SCALE GENOMIC DNA]</scope>
</reference>
<comment type="catalytic activity">
    <reaction evidence="6">
        <text>arsenic triglutathione + [thioredoxin]-dithiol + S-adenosyl-L-methionine + 2 H2O = methylarsonous acid + [thioredoxin]-disulfide + 3 glutathione + S-adenosyl-L-homocysteine + H(+)</text>
        <dbReference type="Rhea" id="RHEA:69460"/>
        <dbReference type="Rhea" id="RHEA-COMP:10698"/>
        <dbReference type="Rhea" id="RHEA-COMP:10700"/>
        <dbReference type="ChEBI" id="CHEBI:15377"/>
        <dbReference type="ChEBI" id="CHEBI:15378"/>
        <dbReference type="ChEBI" id="CHEBI:17826"/>
        <dbReference type="ChEBI" id="CHEBI:29950"/>
        <dbReference type="ChEBI" id="CHEBI:50058"/>
        <dbReference type="ChEBI" id="CHEBI:57856"/>
        <dbReference type="ChEBI" id="CHEBI:57925"/>
        <dbReference type="ChEBI" id="CHEBI:59789"/>
        <dbReference type="ChEBI" id="CHEBI:183640"/>
        <dbReference type="EC" id="2.1.1.137"/>
    </reaction>
</comment>
<evidence type="ECO:0000256" key="7">
    <source>
        <dbReference type="ARBA" id="ARBA00047943"/>
    </source>
</evidence>
<dbReference type="Proteomes" id="UP000289323">
    <property type="component" value="Unassembled WGS sequence"/>
</dbReference>
<evidence type="ECO:0000256" key="2">
    <source>
        <dbReference type="ARBA" id="ARBA00022691"/>
    </source>
</evidence>
<name>A0A3S4AQM1_9PEZI</name>
<dbReference type="InterPro" id="IPR025714">
    <property type="entry name" value="Methyltranfer_dom"/>
</dbReference>
<evidence type="ECO:0000256" key="6">
    <source>
        <dbReference type="ARBA" id="ARBA00047941"/>
    </source>
</evidence>
<feature type="transmembrane region" description="Helical" evidence="9">
    <location>
        <begin position="511"/>
        <end position="531"/>
    </location>
</feature>
<dbReference type="GO" id="GO:0030791">
    <property type="term" value="F:arsenite methyltransferase activity"/>
    <property type="evidence" value="ECO:0007669"/>
    <property type="project" value="UniProtKB-EC"/>
</dbReference>
<comment type="similarity">
    <text evidence="3">Belongs to the methyltransferase superfamily. Arsenite methyltransferase family.</text>
</comment>
<sequence length="545" mass="59147">MDSSKIYDQVREHYSSASRGTSVKYGETVAKSFGYSAEELASIPKDANLGLSCGNPLALASLKEGETVLDFGSGAGFDIFLAAPKVGPSGRAIGIDMNDDMLARANHILNTQHPNLPANITFLKANITAVPLPPDTADCIISNCVINLVPPADKPAVFREMHRLLRPGGRVAVSDILARRPLPDALRADMALYVGCVAGASQVVEYERWLEEAGFRETHAELPEGCYDHPVVILSPQASPPDDYVVVLIVTSFDETDIRDRFPRDRDAALRRAYLPIHPASNPDVETVLHLADGAELSKKSYVNTRKKHTVPLRIIRPYVGHGPAAAEQYILTRESYLALARHARFDTYLPATVREPGPLLAELPPAERLGLEPPVSHGTMAVAKAPTPPLSPILRDTSPYTTPALRSYPPAERLGPAPPISYGTIPVARAAPPPPLPHLTRDDFLRTTTTPALRPYHYPSRQSQHDATPLPRFHYSQPTARYRAGATLWPDGSGLPSGRVGPLLPFPRKLLLYAIVVCLYCGGLWAGWAYRAEIGAALLAGVRG</sequence>
<protein>
    <recommendedName>
        <fullName evidence="5">Arsenite methyltransferase</fullName>
        <ecNumber evidence="4">2.1.1.137</ecNumber>
    </recommendedName>
</protein>
<dbReference type="SUPFAM" id="SSF53335">
    <property type="entry name" value="S-adenosyl-L-methionine-dependent methyltransferases"/>
    <property type="match status" value="1"/>
</dbReference>
<dbReference type="Pfam" id="PF13847">
    <property type="entry name" value="Methyltransf_31"/>
    <property type="match status" value="1"/>
</dbReference>
<keyword evidence="9" id="KW-0472">Membrane</keyword>
<dbReference type="InterPro" id="IPR026669">
    <property type="entry name" value="Arsenite_MeTrfase-like"/>
</dbReference>
<evidence type="ECO:0000256" key="1">
    <source>
        <dbReference type="ARBA" id="ARBA00022679"/>
    </source>
</evidence>
<dbReference type="EMBL" id="OUUZ01000004">
    <property type="protein sequence ID" value="SPQ20504.1"/>
    <property type="molecule type" value="Genomic_DNA"/>
</dbReference>
<evidence type="ECO:0000313" key="12">
    <source>
        <dbReference type="Proteomes" id="UP000289323"/>
    </source>
</evidence>
<keyword evidence="9" id="KW-0812">Transmembrane</keyword>
<organism evidence="11 12">
    <name type="scientific">Thermothielavioides terrestris</name>
    <dbReference type="NCBI Taxonomy" id="2587410"/>
    <lineage>
        <taxon>Eukaryota</taxon>
        <taxon>Fungi</taxon>
        <taxon>Dikarya</taxon>
        <taxon>Ascomycota</taxon>
        <taxon>Pezizomycotina</taxon>
        <taxon>Sordariomycetes</taxon>
        <taxon>Sordariomycetidae</taxon>
        <taxon>Sordariales</taxon>
        <taxon>Chaetomiaceae</taxon>
        <taxon>Thermothielavioides</taxon>
    </lineage>
</organism>
<evidence type="ECO:0000256" key="3">
    <source>
        <dbReference type="ARBA" id="ARBA00034487"/>
    </source>
</evidence>
<dbReference type="AlphaFoldDB" id="A0A3S4AQM1"/>
<keyword evidence="2" id="KW-0949">S-adenosyl-L-methionine</keyword>
<evidence type="ECO:0000256" key="8">
    <source>
        <dbReference type="ARBA" id="ARBA00048428"/>
    </source>
</evidence>
<comment type="catalytic activity">
    <reaction evidence="8">
        <text>arsenic triglutathione + 3 [thioredoxin]-dithiol + 3 S-adenosyl-L-methionine = trimethylarsine + 3 [thioredoxin]-disulfide + 3 glutathione + 3 S-adenosyl-L-homocysteine + 3 H(+)</text>
        <dbReference type="Rhea" id="RHEA:69432"/>
        <dbReference type="Rhea" id="RHEA-COMP:10698"/>
        <dbReference type="Rhea" id="RHEA-COMP:10700"/>
        <dbReference type="ChEBI" id="CHEBI:15378"/>
        <dbReference type="ChEBI" id="CHEBI:27130"/>
        <dbReference type="ChEBI" id="CHEBI:29950"/>
        <dbReference type="ChEBI" id="CHEBI:50058"/>
        <dbReference type="ChEBI" id="CHEBI:57856"/>
        <dbReference type="ChEBI" id="CHEBI:57925"/>
        <dbReference type="ChEBI" id="CHEBI:59789"/>
        <dbReference type="ChEBI" id="CHEBI:183640"/>
        <dbReference type="EC" id="2.1.1.137"/>
    </reaction>
</comment>
<evidence type="ECO:0000313" key="11">
    <source>
        <dbReference type="EMBL" id="SPQ20504.1"/>
    </source>
</evidence>
<dbReference type="EC" id="2.1.1.137" evidence="4"/>
<dbReference type="PANTHER" id="PTHR43675">
    <property type="entry name" value="ARSENITE METHYLTRANSFERASE"/>
    <property type="match status" value="1"/>
</dbReference>
<accession>A0A3S4AQM1</accession>
<evidence type="ECO:0000256" key="5">
    <source>
        <dbReference type="ARBA" id="ARBA00034545"/>
    </source>
</evidence>
<evidence type="ECO:0000259" key="10">
    <source>
        <dbReference type="Pfam" id="PF13847"/>
    </source>
</evidence>
<proteinExistence type="inferred from homology"/>
<keyword evidence="1" id="KW-0808">Transferase</keyword>
<dbReference type="InterPro" id="IPR029063">
    <property type="entry name" value="SAM-dependent_MTases_sf"/>
</dbReference>
<feature type="domain" description="Methyltransferase" evidence="10">
    <location>
        <begin position="63"/>
        <end position="214"/>
    </location>
</feature>